<evidence type="ECO:0000256" key="12">
    <source>
        <dbReference type="PIRNR" id="PIRNR015601"/>
    </source>
</evidence>
<keyword evidence="6 12" id="KW-0698">rRNA processing</keyword>
<name>A0A9D1KAU7_9FIRM</name>
<evidence type="ECO:0000256" key="4">
    <source>
        <dbReference type="ARBA" id="ARBA00013673"/>
    </source>
</evidence>
<comment type="function">
    <text evidence="10 12">Specifically methylates the N3 position of the uracil ring of uridine 1498 (m3U1498) in 16S rRNA. Acts on the fully assembled 30S ribosomal subunit.</text>
</comment>
<dbReference type="InterPro" id="IPR006700">
    <property type="entry name" value="RsmE"/>
</dbReference>
<feature type="domain" description="Ribosomal RNA small subunit methyltransferase E methyltransferase" evidence="13">
    <location>
        <begin position="67"/>
        <end position="231"/>
    </location>
</feature>
<dbReference type="GO" id="GO:0070475">
    <property type="term" value="P:rRNA base methylation"/>
    <property type="evidence" value="ECO:0007669"/>
    <property type="project" value="TreeGrafter"/>
</dbReference>
<comment type="subcellular location">
    <subcellularLocation>
        <location evidence="1 12">Cytoplasm</location>
    </subcellularLocation>
</comment>
<organism evidence="15 16">
    <name type="scientific">Candidatus Caccosoma faecigallinarum</name>
    <dbReference type="NCBI Taxonomy" id="2840720"/>
    <lineage>
        <taxon>Bacteria</taxon>
        <taxon>Bacillati</taxon>
        <taxon>Bacillota</taxon>
        <taxon>Bacillota incertae sedis</taxon>
        <taxon>Candidatus Caccosoma</taxon>
    </lineage>
</organism>
<sequence length="241" mass="28528">MQYYFVSQKEGKFQLTKEDYHHVKNVMRLKENDHLVCVYDQKKYLCAIHYIKDSYWLETLNEMEPTKELPLQIELYQALIKNDKMDWVIQKVTEIGVSKIIPMTCKRCIVKIEENKQETKRIRYQKIIKEACEQSHRSIMPIISEFINLKDIQLEKNTLGLVAYEEEIQKKDWTLIIQPKLYQKIAIVIGPEGGFEKEEIELLKNKGFHCISLGSRILRSETAAIYACSVLAHHLEYQKEE</sequence>
<dbReference type="Proteomes" id="UP000886893">
    <property type="component" value="Unassembled WGS sequence"/>
</dbReference>
<dbReference type="PANTHER" id="PTHR30027">
    <property type="entry name" value="RIBOSOMAL RNA SMALL SUBUNIT METHYLTRANSFERASE E"/>
    <property type="match status" value="1"/>
</dbReference>
<dbReference type="Pfam" id="PF04452">
    <property type="entry name" value="Methyltrans_RNA"/>
    <property type="match status" value="1"/>
</dbReference>
<keyword evidence="7 12" id="KW-0489">Methyltransferase</keyword>
<evidence type="ECO:0000256" key="10">
    <source>
        <dbReference type="ARBA" id="ARBA00025699"/>
    </source>
</evidence>
<dbReference type="PANTHER" id="PTHR30027:SF3">
    <property type="entry name" value="16S RRNA (URACIL(1498)-N(3))-METHYLTRANSFERASE"/>
    <property type="match status" value="1"/>
</dbReference>
<reference evidence="15" key="2">
    <citation type="journal article" date="2021" name="PeerJ">
        <title>Extensive microbial diversity within the chicken gut microbiome revealed by metagenomics and culture.</title>
        <authorList>
            <person name="Gilroy R."/>
            <person name="Ravi A."/>
            <person name="Getino M."/>
            <person name="Pursley I."/>
            <person name="Horton D.L."/>
            <person name="Alikhan N.F."/>
            <person name="Baker D."/>
            <person name="Gharbi K."/>
            <person name="Hall N."/>
            <person name="Watson M."/>
            <person name="Adriaenssens E.M."/>
            <person name="Foster-Nyarko E."/>
            <person name="Jarju S."/>
            <person name="Secka A."/>
            <person name="Antonio M."/>
            <person name="Oren A."/>
            <person name="Chaudhuri R.R."/>
            <person name="La Ragione R."/>
            <person name="Hildebrand F."/>
            <person name="Pallen M.J."/>
        </authorList>
    </citation>
    <scope>NUCLEOTIDE SEQUENCE</scope>
    <source>
        <strain evidence="15">14508</strain>
    </source>
</reference>
<dbReference type="CDD" id="cd18084">
    <property type="entry name" value="RsmE-like"/>
    <property type="match status" value="1"/>
</dbReference>
<evidence type="ECO:0000256" key="1">
    <source>
        <dbReference type="ARBA" id="ARBA00004496"/>
    </source>
</evidence>
<evidence type="ECO:0000259" key="14">
    <source>
        <dbReference type="Pfam" id="PF20260"/>
    </source>
</evidence>
<evidence type="ECO:0000256" key="3">
    <source>
        <dbReference type="ARBA" id="ARBA00012328"/>
    </source>
</evidence>
<evidence type="ECO:0000256" key="9">
    <source>
        <dbReference type="ARBA" id="ARBA00022691"/>
    </source>
</evidence>
<proteinExistence type="inferred from homology"/>
<feature type="domain" description="Ribosomal RNA small subunit methyltransferase E PUA-like" evidence="14">
    <location>
        <begin position="15"/>
        <end position="50"/>
    </location>
</feature>
<dbReference type="InterPro" id="IPR029028">
    <property type="entry name" value="Alpha/beta_knot_MTases"/>
</dbReference>
<dbReference type="InterPro" id="IPR015947">
    <property type="entry name" value="PUA-like_sf"/>
</dbReference>
<evidence type="ECO:0000256" key="5">
    <source>
        <dbReference type="ARBA" id="ARBA00022490"/>
    </source>
</evidence>
<dbReference type="Gene3D" id="3.40.1280.10">
    <property type="match status" value="1"/>
</dbReference>
<dbReference type="Gene3D" id="2.40.240.20">
    <property type="entry name" value="Hypothetical PUA domain-like, domain 1"/>
    <property type="match status" value="1"/>
</dbReference>
<gene>
    <name evidence="15" type="ORF">IAD04_00075</name>
</gene>
<keyword evidence="5 12" id="KW-0963">Cytoplasm</keyword>
<dbReference type="GO" id="GO:0005737">
    <property type="term" value="C:cytoplasm"/>
    <property type="evidence" value="ECO:0007669"/>
    <property type="project" value="UniProtKB-SubCell"/>
</dbReference>
<comment type="catalytic activity">
    <reaction evidence="11 12">
        <text>uridine(1498) in 16S rRNA + S-adenosyl-L-methionine = N(3)-methyluridine(1498) in 16S rRNA + S-adenosyl-L-homocysteine + H(+)</text>
        <dbReference type="Rhea" id="RHEA:42920"/>
        <dbReference type="Rhea" id="RHEA-COMP:10283"/>
        <dbReference type="Rhea" id="RHEA-COMP:10284"/>
        <dbReference type="ChEBI" id="CHEBI:15378"/>
        <dbReference type="ChEBI" id="CHEBI:57856"/>
        <dbReference type="ChEBI" id="CHEBI:59789"/>
        <dbReference type="ChEBI" id="CHEBI:65315"/>
        <dbReference type="ChEBI" id="CHEBI:74502"/>
        <dbReference type="EC" id="2.1.1.193"/>
    </reaction>
</comment>
<keyword evidence="9 12" id="KW-0949">S-adenosyl-L-methionine</keyword>
<dbReference type="PIRSF" id="PIRSF015601">
    <property type="entry name" value="MTase_slr0722"/>
    <property type="match status" value="1"/>
</dbReference>
<dbReference type="EC" id="2.1.1.193" evidence="3 12"/>
<dbReference type="SUPFAM" id="SSF88697">
    <property type="entry name" value="PUA domain-like"/>
    <property type="match status" value="1"/>
</dbReference>
<evidence type="ECO:0000256" key="7">
    <source>
        <dbReference type="ARBA" id="ARBA00022603"/>
    </source>
</evidence>
<evidence type="ECO:0000256" key="8">
    <source>
        <dbReference type="ARBA" id="ARBA00022679"/>
    </source>
</evidence>
<evidence type="ECO:0000256" key="2">
    <source>
        <dbReference type="ARBA" id="ARBA00005528"/>
    </source>
</evidence>
<evidence type="ECO:0000256" key="11">
    <source>
        <dbReference type="ARBA" id="ARBA00047944"/>
    </source>
</evidence>
<comment type="similarity">
    <text evidence="2 12">Belongs to the RNA methyltransferase RsmE family.</text>
</comment>
<evidence type="ECO:0000313" key="15">
    <source>
        <dbReference type="EMBL" id="HIT16766.1"/>
    </source>
</evidence>
<dbReference type="AlphaFoldDB" id="A0A9D1KAU7"/>
<dbReference type="Pfam" id="PF20260">
    <property type="entry name" value="PUA_4"/>
    <property type="match status" value="1"/>
</dbReference>
<dbReference type="NCBIfam" id="TIGR00046">
    <property type="entry name" value="RsmE family RNA methyltransferase"/>
    <property type="match status" value="1"/>
</dbReference>
<evidence type="ECO:0000256" key="6">
    <source>
        <dbReference type="ARBA" id="ARBA00022552"/>
    </source>
</evidence>
<reference evidence="15" key="1">
    <citation type="submission" date="2020-10" db="EMBL/GenBank/DDBJ databases">
        <authorList>
            <person name="Gilroy R."/>
        </authorList>
    </citation>
    <scope>NUCLEOTIDE SEQUENCE</scope>
    <source>
        <strain evidence="15">14508</strain>
    </source>
</reference>
<evidence type="ECO:0000313" key="16">
    <source>
        <dbReference type="Proteomes" id="UP000886893"/>
    </source>
</evidence>
<dbReference type="InterPro" id="IPR029026">
    <property type="entry name" value="tRNA_m1G_MTases_N"/>
</dbReference>
<dbReference type="InterPro" id="IPR046886">
    <property type="entry name" value="RsmE_MTase_dom"/>
</dbReference>
<protein>
    <recommendedName>
        <fullName evidence="4 12">Ribosomal RNA small subunit methyltransferase E</fullName>
        <ecNumber evidence="3 12">2.1.1.193</ecNumber>
    </recommendedName>
</protein>
<accession>A0A9D1KAU7</accession>
<dbReference type="InterPro" id="IPR046887">
    <property type="entry name" value="RsmE_PUA-like"/>
</dbReference>
<keyword evidence="8 12" id="KW-0808">Transferase</keyword>
<comment type="caution">
    <text evidence="15">The sequence shown here is derived from an EMBL/GenBank/DDBJ whole genome shotgun (WGS) entry which is preliminary data.</text>
</comment>
<dbReference type="SUPFAM" id="SSF75217">
    <property type="entry name" value="alpha/beta knot"/>
    <property type="match status" value="1"/>
</dbReference>
<dbReference type="GO" id="GO:0070042">
    <property type="term" value="F:rRNA (uridine-N3-)-methyltransferase activity"/>
    <property type="evidence" value="ECO:0007669"/>
    <property type="project" value="TreeGrafter"/>
</dbReference>
<dbReference type="EMBL" id="DVKI01000002">
    <property type="protein sequence ID" value="HIT16766.1"/>
    <property type="molecule type" value="Genomic_DNA"/>
</dbReference>
<evidence type="ECO:0000259" key="13">
    <source>
        <dbReference type="Pfam" id="PF04452"/>
    </source>
</evidence>